<accession>U4KKQ3</accession>
<dbReference type="RefSeq" id="WP_026659218.1">
    <property type="nucleotide sequence ID" value="NC_022538.1"/>
</dbReference>
<name>U4KKQ3_ALTPJ</name>
<dbReference type="Proteomes" id="UP000032740">
    <property type="component" value="Chromosome"/>
</dbReference>
<evidence type="ECO:0000313" key="2">
    <source>
        <dbReference type="Proteomes" id="UP000032740"/>
    </source>
</evidence>
<keyword evidence="2" id="KW-1185">Reference proteome</keyword>
<dbReference type="HOGENOM" id="CLU_2034097_0_0_14"/>
<dbReference type="AlphaFoldDB" id="U4KKQ3"/>
<dbReference type="EMBL" id="FO681347">
    <property type="protein sequence ID" value="CCV64359.1"/>
    <property type="molecule type" value="Genomic_DNA"/>
</dbReference>
<proteinExistence type="predicted"/>
<gene>
    <name evidence="1" type="ORF">BN85407820</name>
</gene>
<dbReference type="OrthoDB" id="384746at2"/>
<reference evidence="1 2" key="1">
    <citation type="journal article" date="2013" name="J. Mol. Microbiol. Biotechnol.">
        <title>Analysis of the Complete Genomes of Acholeplasma brassicae , A. palmae and A. laidlawii and Their Comparison to the Obligate Parasites from ' Candidatus Phytoplasma'.</title>
        <authorList>
            <person name="Kube M."/>
            <person name="Siewert C."/>
            <person name="Migdoll A.M."/>
            <person name="Duduk B."/>
            <person name="Holz S."/>
            <person name="Rabus R."/>
            <person name="Seemuller E."/>
            <person name="Mitrovic J."/>
            <person name="Muller I."/>
            <person name="Buttner C."/>
            <person name="Reinhardt R."/>
        </authorList>
    </citation>
    <scope>NUCLEOTIDE SEQUENCE [LARGE SCALE GENOMIC DNA]</scope>
    <source>
        <strain evidence="1 2">J233</strain>
    </source>
</reference>
<evidence type="ECO:0000313" key="1">
    <source>
        <dbReference type="EMBL" id="CCV64359.1"/>
    </source>
</evidence>
<dbReference type="STRING" id="1318466.BN85407820"/>
<organism evidence="1 2">
    <name type="scientific">Alteracholeplasma palmae (strain ATCC 49389 / J233)</name>
    <name type="common">Acholeplasma palmae</name>
    <dbReference type="NCBI Taxonomy" id="1318466"/>
    <lineage>
        <taxon>Bacteria</taxon>
        <taxon>Bacillati</taxon>
        <taxon>Mycoplasmatota</taxon>
        <taxon>Mollicutes</taxon>
        <taxon>Acholeplasmatales</taxon>
        <taxon>Acholeplasmataceae</taxon>
        <taxon>Acholeplasma</taxon>
    </lineage>
</organism>
<sequence length="125" mass="14271">MSIQWFNETPKAAVATLTSANITFNKTATYYFETAYQVMMGFDKDKSIIVVKPLSKAVALRGDIPEQSRYNITVKSSYSRVTNKAFIQTISEQFELTFAETGNKYSSTWDEKNNFLVINLKEEII</sequence>
<dbReference type="KEGG" id="apal:BN85407820"/>
<protein>
    <submittedName>
        <fullName evidence="1">Uncharacterized protein</fullName>
    </submittedName>
</protein>